<dbReference type="Proteomes" id="UP001223634">
    <property type="component" value="Segment"/>
</dbReference>
<reference evidence="1 2" key="1">
    <citation type="submission" date="2019-01" db="EMBL/GenBank/DDBJ databases">
        <title>The Spodoptera cosmioides nucleopolyhedrovirus (SpcoNPV) is a novel virus isolated from the polyphagous black armyworm, Spodoptera cosmioides (Walker) (Lepidoptera: Noctuidae).</title>
        <authorList>
            <person name="Santos E.R."/>
            <person name="Oliveira L.B."/>
            <person name="Silva L.A."/>
            <person name="Sosa-Gomez D.R."/>
            <person name="Ribeiro B.M."/>
            <person name="Ardisson-Araujo D.M.P."/>
        </authorList>
    </citation>
    <scope>NUCLEOTIDE SEQUENCE [LARGE SCALE GENOMIC DNA]</scope>
    <source>
        <strain evidence="1">VPN72</strain>
    </source>
</reference>
<name>A0A6B7KMQ1_9ABAC</name>
<dbReference type="EMBL" id="MK419955">
    <property type="protein sequence ID" value="QEI03564.1"/>
    <property type="molecule type" value="Genomic_DNA"/>
</dbReference>
<proteinExistence type="predicted"/>
<dbReference type="Pfam" id="PF06034">
    <property type="entry name" value="DUF919"/>
    <property type="match status" value="1"/>
</dbReference>
<keyword evidence="2" id="KW-1185">Reference proteome</keyword>
<organism evidence="1 2">
    <name type="scientific">Spodoptera cosmioides nucleopolyhedrovirus</name>
    <dbReference type="NCBI Taxonomy" id="2605774"/>
    <lineage>
        <taxon>Viruses</taxon>
        <taxon>Viruses incertae sedis</taxon>
        <taxon>Naldaviricetes</taxon>
        <taxon>Lefavirales</taxon>
        <taxon>Baculoviridae</taxon>
        <taxon>Alphabaculovirus</taxon>
        <taxon>Alphabaculovirus spocosmioidis</taxon>
    </lineage>
</organism>
<protein>
    <submittedName>
        <fullName evidence="1">Uncharacterized protein</fullName>
    </submittedName>
</protein>
<dbReference type="InterPro" id="IPR009265">
    <property type="entry name" value="AcMNPV_Orf29"/>
</dbReference>
<evidence type="ECO:0000313" key="2">
    <source>
        <dbReference type="Proteomes" id="UP001223634"/>
    </source>
</evidence>
<accession>A0A6B7KMQ1</accession>
<evidence type="ECO:0000313" key="1">
    <source>
        <dbReference type="EMBL" id="QEI03564.1"/>
    </source>
</evidence>
<sequence length="86" mass="10190">MPVYGKTTSYSDAAKKAYNEAAKKSKDESLRQKLNQILQTKKQLSIQMQHWERIKRITKDPHEVADIDQKLLKMRMEFLKFSTNNF</sequence>